<evidence type="ECO:0000256" key="1">
    <source>
        <dbReference type="SAM" id="MobiDB-lite"/>
    </source>
</evidence>
<proteinExistence type="predicted"/>
<dbReference type="CDD" id="cd09272">
    <property type="entry name" value="RNase_HI_RT_Ty1"/>
    <property type="match status" value="1"/>
</dbReference>
<name>A0A8S0RBG5_OLEEU</name>
<feature type="region of interest" description="Disordered" evidence="1">
    <location>
        <begin position="202"/>
        <end position="225"/>
    </location>
</feature>
<organism evidence="2 3">
    <name type="scientific">Olea europaea subsp. europaea</name>
    <dbReference type="NCBI Taxonomy" id="158383"/>
    <lineage>
        <taxon>Eukaryota</taxon>
        <taxon>Viridiplantae</taxon>
        <taxon>Streptophyta</taxon>
        <taxon>Embryophyta</taxon>
        <taxon>Tracheophyta</taxon>
        <taxon>Spermatophyta</taxon>
        <taxon>Magnoliopsida</taxon>
        <taxon>eudicotyledons</taxon>
        <taxon>Gunneridae</taxon>
        <taxon>Pentapetalae</taxon>
        <taxon>asterids</taxon>
        <taxon>lamiids</taxon>
        <taxon>Lamiales</taxon>
        <taxon>Oleaceae</taxon>
        <taxon>Oleeae</taxon>
        <taxon>Olea</taxon>
    </lineage>
</organism>
<evidence type="ECO:0000313" key="3">
    <source>
        <dbReference type="Proteomes" id="UP000594638"/>
    </source>
</evidence>
<dbReference type="EMBL" id="CACTIH010002504">
    <property type="protein sequence ID" value="CAA2976663.1"/>
    <property type="molecule type" value="Genomic_DNA"/>
</dbReference>
<evidence type="ECO:0000313" key="2">
    <source>
        <dbReference type="EMBL" id="CAA2976663.1"/>
    </source>
</evidence>
<gene>
    <name evidence="2" type="ORF">OLEA9_A073557</name>
</gene>
<protein>
    <submittedName>
        <fullName evidence="2">Copia-type, partial</fullName>
    </submittedName>
</protein>
<comment type="caution">
    <text evidence="2">The sequence shown here is derived from an EMBL/GenBank/DDBJ whole genome shotgun (WGS) entry which is preliminary data.</text>
</comment>
<dbReference type="AlphaFoldDB" id="A0A8S0RBG5"/>
<accession>A0A8S0RBG5</accession>
<dbReference type="PANTHER" id="PTHR11439:SF463">
    <property type="entry name" value="REVERSE TRANSCRIPTASE TY1_COPIA-TYPE DOMAIN-CONTAINING PROTEIN"/>
    <property type="match status" value="1"/>
</dbReference>
<dbReference type="Proteomes" id="UP000594638">
    <property type="component" value="Unassembled WGS sequence"/>
</dbReference>
<sequence>MDIRYWSIQPMTDWAGCPTTRRSTTGYYTFLGGNLISWCAKKQHTISCSSIKAKYRAMANTTAKLTWMTFILRDLCIPIVSPPILYCDNISALHMTINPVFHAHSKYIELDYHFVRERVALGLLVIRHISTSDQVVDLFTKPMSKAVFGHFRTKLCLHPPHSLREGISTTHLSSKESPPMSHLSRGKSQWKESPAMIHLSNKEIHPPSKESPAMMIANQHARKAQ</sequence>
<dbReference type="Gramene" id="OE9A073557T1">
    <property type="protein sequence ID" value="OE9A073557C1"/>
    <property type="gene ID" value="OE9A073557"/>
</dbReference>
<dbReference type="PANTHER" id="PTHR11439">
    <property type="entry name" value="GAG-POL-RELATED RETROTRANSPOSON"/>
    <property type="match status" value="1"/>
</dbReference>
<dbReference type="OrthoDB" id="850529at2759"/>
<keyword evidence="3" id="KW-1185">Reference proteome</keyword>
<reference evidence="2 3" key="1">
    <citation type="submission" date="2019-12" db="EMBL/GenBank/DDBJ databases">
        <authorList>
            <person name="Alioto T."/>
            <person name="Alioto T."/>
            <person name="Gomez Garrido J."/>
        </authorList>
    </citation>
    <scope>NUCLEOTIDE SEQUENCE [LARGE SCALE GENOMIC DNA]</scope>
</reference>